<protein>
    <submittedName>
        <fullName evidence="2">Uncharacterized protein</fullName>
    </submittedName>
</protein>
<gene>
    <name evidence="2" type="ORF">CINCED_3A008251</name>
</gene>
<sequence length="141" mass="15970">MLKLFKRLFDVQSKVTDNDNCEATKNDDRLLSFVDRHLMQTEKSFAAIGKAKADMHDDLNRLTQKVSRLEELLDKLEATNVRLAAKNRMLVAKKHDLVGVAAEHDRLSACLEREKIETDEIKTALSTAIATIHRVSVEHSS</sequence>
<feature type="coiled-coil region" evidence="1">
    <location>
        <begin position="52"/>
        <end position="89"/>
    </location>
</feature>
<dbReference type="AlphaFoldDB" id="A0A5E4MDI1"/>
<keyword evidence="3" id="KW-1185">Reference proteome</keyword>
<accession>A0A5E4MDI1</accession>
<evidence type="ECO:0000313" key="2">
    <source>
        <dbReference type="EMBL" id="VVC28893.1"/>
    </source>
</evidence>
<evidence type="ECO:0000256" key="1">
    <source>
        <dbReference type="SAM" id="Coils"/>
    </source>
</evidence>
<name>A0A5E4MDI1_9HEMI</name>
<reference evidence="2 3" key="1">
    <citation type="submission" date="2019-08" db="EMBL/GenBank/DDBJ databases">
        <authorList>
            <person name="Alioto T."/>
            <person name="Alioto T."/>
            <person name="Gomez Garrido J."/>
        </authorList>
    </citation>
    <scope>NUCLEOTIDE SEQUENCE [LARGE SCALE GENOMIC DNA]</scope>
</reference>
<dbReference type="EMBL" id="CABPRJ010000485">
    <property type="protein sequence ID" value="VVC28893.1"/>
    <property type="molecule type" value="Genomic_DNA"/>
</dbReference>
<organism evidence="2 3">
    <name type="scientific">Cinara cedri</name>
    <dbReference type="NCBI Taxonomy" id="506608"/>
    <lineage>
        <taxon>Eukaryota</taxon>
        <taxon>Metazoa</taxon>
        <taxon>Ecdysozoa</taxon>
        <taxon>Arthropoda</taxon>
        <taxon>Hexapoda</taxon>
        <taxon>Insecta</taxon>
        <taxon>Pterygota</taxon>
        <taxon>Neoptera</taxon>
        <taxon>Paraneoptera</taxon>
        <taxon>Hemiptera</taxon>
        <taxon>Sternorrhyncha</taxon>
        <taxon>Aphidomorpha</taxon>
        <taxon>Aphidoidea</taxon>
        <taxon>Aphididae</taxon>
        <taxon>Lachninae</taxon>
        <taxon>Cinara</taxon>
    </lineage>
</organism>
<evidence type="ECO:0000313" key="3">
    <source>
        <dbReference type="Proteomes" id="UP000325440"/>
    </source>
</evidence>
<dbReference type="Proteomes" id="UP000325440">
    <property type="component" value="Unassembled WGS sequence"/>
</dbReference>
<proteinExistence type="predicted"/>
<keyword evidence="1" id="KW-0175">Coiled coil</keyword>